<sequence length="75" mass="8200">HNDRCLIRWRCTVYRVEQVAFTHQGPRSGLSSCKNGSTQDVVSPQFGGGCDVVHTVDLHRPVSTESPLNSCSTQG</sequence>
<organism evidence="1">
    <name type="scientific">Ornithodoros brasiliensis</name>
    <name type="common">Mouro tick</name>
    <dbReference type="NCBI Taxonomy" id="888526"/>
    <lineage>
        <taxon>Eukaryota</taxon>
        <taxon>Metazoa</taxon>
        <taxon>Ecdysozoa</taxon>
        <taxon>Arthropoda</taxon>
        <taxon>Chelicerata</taxon>
        <taxon>Arachnida</taxon>
        <taxon>Acari</taxon>
        <taxon>Parasitiformes</taxon>
        <taxon>Ixodida</taxon>
        <taxon>Ixodoidea</taxon>
        <taxon>Argasidae</taxon>
        <taxon>Ornithodorinae</taxon>
        <taxon>Ornithodoros</taxon>
    </lineage>
</organism>
<evidence type="ECO:0000313" key="1">
    <source>
        <dbReference type="EMBL" id="JAT78750.1"/>
    </source>
</evidence>
<dbReference type="EMBL" id="GETE01001171">
    <property type="protein sequence ID" value="JAT78750.1"/>
    <property type="molecule type" value="Transcribed_RNA"/>
</dbReference>
<proteinExistence type="predicted"/>
<dbReference type="AlphaFoldDB" id="A0A1D2AHS1"/>
<feature type="non-terminal residue" evidence="1">
    <location>
        <position position="1"/>
    </location>
</feature>
<reference evidence="1" key="1">
    <citation type="submission" date="2016-07" db="EMBL/GenBank/DDBJ databases">
        <title>Salivary Glands transcriptome analysis on engorged females of Ornithodoros brasiliensis (Acari:Argasidae).</title>
        <authorList>
            <person name="Simons S.M."/>
            <person name="Carvalho E."/>
            <person name="Junqueira-de-Azevedo I."/>
            <person name="Ho P.L."/>
            <person name="Giovanni D."/>
            <person name="Mendonca R."/>
            <person name="Onofrio V."/>
            <person name="Landulfo G."/>
            <person name="Ramirez D."/>
            <person name="Barros-Battesti D."/>
        </authorList>
    </citation>
    <scope>NUCLEOTIDE SEQUENCE</scope>
    <source>
        <strain evidence="1">Female</strain>
        <tissue evidence="1">Salivary gland</tissue>
    </source>
</reference>
<accession>A0A1D2AHS1</accession>
<name>A0A1D2AHS1_ORNBR</name>
<protein>
    <submittedName>
        <fullName evidence="1">Uncharacterized protein</fullName>
    </submittedName>
</protein>